<dbReference type="Gene3D" id="3.30.70.330">
    <property type="match status" value="1"/>
</dbReference>
<gene>
    <name evidence="2" type="ORF">HOO65_030037</name>
</gene>
<dbReference type="RefSeq" id="XP_070859716.1">
    <property type="nucleotide sequence ID" value="XM_071001981.1"/>
</dbReference>
<evidence type="ECO:0000256" key="1">
    <source>
        <dbReference type="SAM" id="MobiDB-lite"/>
    </source>
</evidence>
<dbReference type="SUPFAM" id="SSF54928">
    <property type="entry name" value="RNA-binding domain, RBD"/>
    <property type="match status" value="1"/>
</dbReference>
<evidence type="ECO:0000313" key="2">
    <source>
        <dbReference type="EMBL" id="KAL2888536.1"/>
    </source>
</evidence>
<sequence length="593" mass="64176">MGVQSTPSPSEKRSIPSSHEGSSNISSFIFNAASPSACKTPQRLQGHPGNATCNELQNIQNHGASYMPQSSERLNQYLCWTASPLTSSVPISSSALPSLSSLSPTILPAPIVGNPGYPAHSSMLYSSAPSSSSHGDSWYHDNLAYDVARSAMDGDMREAIDQRESGAFPPGASTYTFCPKHCGNFLNISDPRADMMGDGSHRSAFESPSSHVLRAMTPDSSPFRMTSLDTSMHAPAFPTPGSPRVRGPHILQQQQPVTPPNLSADIKGRAMASSSWRPGGAGTDRPSYRDSSRAMYRPMHAVIEQELLRSSGEASLPKKQQKELPPTSYSPQEYPRLSAAPPGCTTSSLAPDSTSATTSDGTSPFSQMSFSDNYRGERTLRNCSAAIDDSVNCSLWITNLPPAVSHNELLSEIRGIGRVYATVINPPNVSSGHSTSAAKIVFFERNAAHAFFVQANHNGFVLRGFQARVSWNRIKSSEQANSRSKSRVLVLTGFSEVVNEEFLMQWFSQRFKFEVDKVVPVIDTGVWAKLEFRFGSYRCQAEAAKMAIAQASGVMTAPKGSEDENKSVIETDQEGVPRGSTVTQEMLDAIRSM</sequence>
<dbReference type="Proteomes" id="UP001610728">
    <property type="component" value="Unassembled WGS sequence"/>
</dbReference>
<proteinExistence type="predicted"/>
<dbReference type="InterPro" id="IPR035979">
    <property type="entry name" value="RBD_domain_sf"/>
</dbReference>
<dbReference type="EMBL" id="JABSNW010000003">
    <property type="protein sequence ID" value="KAL2888536.1"/>
    <property type="molecule type" value="Genomic_DNA"/>
</dbReference>
<dbReference type="GeneID" id="98116854"/>
<feature type="region of interest" description="Disordered" evidence="1">
    <location>
        <begin position="309"/>
        <end position="370"/>
    </location>
</feature>
<feature type="compositionally biased region" description="Low complexity" evidence="1">
    <location>
        <begin position="345"/>
        <end position="364"/>
    </location>
</feature>
<accession>A0ABR4MJX9</accession>
<feature type="region of interest" description="Disordered" evidence="1">
    <location>
        <begin position="1"/>
        <end position="25"/>
    </location>
</feature>
<dbReference type="InterPro" id="IPR012677">
    <property type="entry name" value="Nucleotide-bd_a/b_plait_sf"/>
</dbReference>
<evidence type="ECO:0000313" key="3">
    <source>
        <dbReference type="Proteomes" id="UP001610728"/>
    </source>
</evidence>
<comment type="caution">
    <text evidence="2">The sequence shown here is derived from an EMBL/GenBank/DDBJ whole genome shotgun (WGS) entry which is preliminary data.</text>
</comment>
<feature type="region of interest" description="Disordered" evidence="1">
    <location>
        <begin position="268"/>
        <end position="292"/>
    </location>
</feature>
<name>A0ABR4MJX9_9PEZI</name>
<protein>
    <submittedName>
        <fullName evidence="2">Uncharacterized protein</fullName>
    </submittedName>
</protein>
<keyword evidence="3" id="KW-1185">Reference proteome</keyword>
<reference evidence="2 3" key="1">
    <citation type="submission" date="2020-05" db="EMBL/GenBank/DDBJ databases">
        <title>Ceratocystis lukuohia genome.</title>
        <authorList>
            <person name="Harrington T.C."/>
            <person name="Kim K."/>
            <person name="Mayers C.G."/>
        </authorList>
    </citation>
    <scope>NUCLEOTIDE SEQUENCE [LARGE SCALE GENOMIC DNA]</scope>
    <source>
        <strain evidence="2 3">C4212</strain>
    </source>
</reference>
<organism evidence="2 3">
    <name type="scientific">Ceratocystis lukuohia</name>
    <dbReference type="NCBI Taxonomy" id="2019550"/>
    <lineage>
        <taxon>Eukaryota</taxon>
        <taxon>Fungi</taxon>
        <taxon>Dikarya</taxon>
        <taxon>Ascomycota</taxon>
        <taxon>Pezizomycotina</taxon>
        <taxon>Sordariomycetes</taxon>
        <taxon>Hypocreomycetidae</taxon>
        <taxon>Microascales</taxon>
        <taxon>Ceratocystidaceae</taxon>
        <taxon>Ceratocystis</taxon>
    </lineage>
</organism>